<feature type="region of interest" description="Disordered" evidence="1">
    <location>
        <begin position="1"/>
        <end position="275"/>
    </location>
</feature>
<dbReference type="Pfam" id="PF14214">
    <property type="entry name" value="Helitron_like_N"/>
    <property type="match status" value="1"/>
</dbReference>
<keyword evidence="5" id="KW-1185">Reference proteome</keyword>
<dbReference type="KEGG" id="bfo:118407256"/>
<evidence type="ECO:0000313" key="5">
    <source>
        <dbReference type="Proteomes" id="UP000001554"/>
    </source>
</evidence>
<dbReference type="OMA" id="QRMVKMR"/>
<proteinExistence type="predicted"/>
<reference evidence="6" key="1">
    <citation type="submission" date="2025-08" db="UniProtKB">
        <authorList>
            <consortium name="RefSeq"/>
        </authorList>
    </citation>
    <scope>IDENTIFICATION</scope>
    <source>
        <strain evidence="6">S238N-H82</strain>
        <tissue evidence="6">Testes</tissue>
    </source>
</reference>
<dbReference type="InterPro" id="IPR048998">
    <property type="entry name" value="STPR"/>
</dbReference>
<dbReference type="OrthoDB" id="6159664at2759"/>
<dbReference type="RefSeq" id="XP_035663607.1">
    <property type="nucleotide sequence ID" value="XM_035807714.1"/>
</dbReference>
<feature type="domain" description="Helitron helicase-like" evidence="2">
    <location>
        <begin position="644"/>
        <end position="796"/>
    </location>
</feature>
<feature type="compositionally biased region" description="Basic and acidic residues" evidence="1">
    <location>
        <begin position="71"/>
        <end position="244"/>
    </location>
</feature>
<name>A0A9J7KKJ3_BRAFL</name>
<dbReference type="InterPro" id="IPR046700">
    <property type="entry name" value="DUF6570"/>
</dbReference>
<accession>A0A9J7KKJ3</accession>
<feature type="non-terminal residue" evidence="6">
    <location>
        <position position="1"/>
    </location>
</feature>
<feature type="domain" description="STPR" evidence="4">
    <location>
        <begin position="57"/>
        <end position="128"/>
    </location>
</feature>
<organism evidence="5 6">
    <name type="scientific">Branchiostoma floridae</name>
    <name type="common">Florida lancelet</name>
    <name type="synonym">Amphioxus</name>
    <dbReference type="NCBI Taxonomy" id="7739"/>
    <lineage>
        <taxon>Eukaryota</taxon>
        <taxon>Metazoa</taxon>
        <taxon>Chordata</taxon>
        <taxon>Cephalochordata</taxon>
        <taxon>Leptocardii</taxon>
        <taxon>Amphioxiformes</taxon>
        <taxon>Branchiostomatidae</taxon>
        <taxon>Branchiostoma</taxon>
    </lineage>
</organism>
<feature type="compositionally biased region" description="Basic and acidic residues" evidence="1">
    <location>
        <begin position="1"/>
        <end position="61"/>
    </location>
</feature>
<feature type="domain" description="DUF6570" evidence="3">
    <location>
        <begin position="366"/>
        <end position="489"/>
    </location>
</feature>
<dbReference type="InterPro" id="IPR025476">
    <property type="entry name" value="Helitron_helicase-like"/>
</dbReference>
<evidence type="ECO:0000259" key="4">
    <source>
        <dbReference type="Pfam" id="PF21107"/>
    </source>
</evidence>
<dbReference type="PANTHER" id="PTHR47642:SF3">
    <property type="entry name" value="ATP-DEPENDENT DNA HELICASE"/>
    <property type="match status" value="1"/>
</dbReference>
<evidence type="ECO:0000259" key="2">
    <source>
        <dbReference type="Pfam" id="PF14214"/>
    </source>
</evidence>
<dbReference type="InterPro" id="IPR051055">
    <property type="entry name" value="PIF1_helicase"/>
</dbReference>
<sequence length="972" mass="113221">KKSTETPEQKAERLARRRELYKAKKSTKTPEQKAERLARQRELYKAKKSTETPKQTAERLARQRQLKKAKKSTETPEQKAERLARQIELHKAKKSTETPEQKAERLARERELYKAKKSTETPEQKAERLARQRELYKAKKSTETPEQNAERLARERELYKAKKSTETPEQNAERLARQRELYKAKKSTETPEQNAERLARERELYKAKKSTETPEQNAERLARQRELYKAKKSTETPDEKEQRCKKQRTKLQAKREQESPQEKTQRMRNQCDKQRQIKATKYVKEHSIDYMDNDSEQFKSEFPAFHCYIKQQPKYYCIICRKFLFHDQVQNCTNTTIDKIVIRNENDNSSQYHLCSRCSISLEKEKPIPNAWTNDMDPGETPACLKELTRMETRLVSLKYTFIKLIVLPGGQFGEQGQAISFPTNIETTCELLPRNQDTAGLVIVYPSHTNETVTQRTDSQHIVRFSQMHKALTWLIKHNHLYSDVNISTFGDWIENSAEFNPMVTDNDETDLSSAPSTVQEVSAFPCDYINPNIQLQSLLPSATDNIPVISLPRETSAPQSIFKETDLEEHCFPQLYPYGTNGFKQTRNVSMTDLQYFQSRLLNINNCWRKNIPWVFFALNSYEIRKLYNQISIVCRMQKQRAVNSQSLPQQLTAGDLHHQIDEDVESTSYTFMKNIRGTAAYFKDQLLNLLAKINTIGPPTWFVTVSANDLNWPELFMTLNPDLTYEEAKALPRHEKWNLMRSDPVMCAIHFNRRTDALLRFVLKSSKHPIGIITDHWVRIEFQMRGSPHLHCMFWVANAPNLDTTEGRQSAPAFIDKYVSTQLPDDKNSLLYELVSKYQTHHHTSTCKKTRVNCRFYFPREVSDTTRLRLDVDPNRSAQFYVTKRTQEDIWINAYNPTLLMHMQSNMDIQMVGSKYGAAYYACMYISKAEPDNLQTAISASLSNLSRNSTKRTRLAKIGNTVLSHRLAT</sequence>
<dbReference type="GeneID" id="118407256"/>
<dbReference type="Pfam" id="PF20209">
    <property type="entry name" value="DUF6570"/>
    <property type="match status" value="1"/>
</dbReference>
<dbReference type="AlphaFoldDB" id="A0A9J7KKJ3"/>
<feature type="compositionally biased region" description="Basic and acidic residues" evidence="1">
    <location>
        <begin position="253"/>
        <end position="275"/>
    </location>
</feature>
<evidence type="ECO:0000256" key="1">
    <source>
        <dbReference type="SAM" id="MobiDB-lite"/>
    </source>
</evidence>
<feature type="domain" description="STPR" evidence="4">
    <location>
        <begin position="172"/>
        <end position="243"/>
    </location>
</feature>
<gene>
    <name evidence="6" type="primary">LOC118407256</name>
</gene>
<dbReference type="PANTHER" id="PTHR47642">
    <property type="entry name" value="ATP-DEPENDENT DNA HELICASE"/>
    <property type="match status" value="1"/>
</dbReference>
<evidence type="ECO:0000313" key="6">
    <source>
        <dbReference type="RefSeq" id="XP_035663607.1"/>
    </source>
</evidence>
<dbReference type="Proteomes" id="UP000001554">
    <property type="component" value="Unplaced"/>
</dbReference>
<dbReference type="Pfam" id="PF21107">
    <property type="entry name" value="STPRs"/>
    <property type="match status" value="2"/>
</dbReference>
<evidence type="ECO:0000259" key="3">
    <source>
        <dbReference type="Pfam" id="PF20209"/>
    </source>
</evidence>
<protein>
    <submittedName>
        <fullName evidence="6">Uncharacterized protein LOC118407256</fullName>
    </submittedName>
</protein>